<feature type="domain" description="DUF1214" evidence="1">
    <location>
        <begin position="72"/>
        <end position="170"/>
    </location>
</feature>
<reference evidence="2 3" key="1">
    <citation type="submission" date="2020-01" db="EMBL/GenBank/DDBJ databases">
        <title>Genomes of bacteria type strains.</title>
        <authorList>
            <person name="Chen J."/>
            <person name="Zhu S."/>
            <person name="Yang J."/>
        </authorList>
    </citation>
    <scope>NUCLEOTIDE SEQUENCE [LARGE SCALE GENOMIC DNA]</scope>
    <source>
        <strain evidence="2 3">DSM 16655</strain>
    </source>
</reference>
<evidence type="ECO:0000313" key="3">
    <source>
        <dbReference type="Proteomes" id="UP001320715"/>
    </source>
</evidence>
<dbReference type="RefSeq" id="WP_152009350.1">
    <property type="nucleotide sequence ID" value="NZ_JAAAML010000003.1"/>
</dbReference>
<name>A0ABT1CUL9_9HYPH</name>
<dbReference type="PIRSF" id="PIRSF009471">
    <property type="entry name" value="UCP009471"/>
    <property type="match status" value="1"/>
</dbReference>
<dbReference type="Gene3D" id="2.60.120.1600">
    <property type="match status" value="1"/>
</dbReference>
<sequence length="195" mass="20702">MFRLPALVALTLAIAFAGGAWSASWMLTATSGFGAIRLGSWSAYPDLQTASADPFAKAHRAGDGRILLGRAEGLVFTARSDETGAALSGQCSYEISGSTPPSRFWTLRVAEAGGEPLDAPERVPVSLNSWTTLRNIDGTFRIRLSAAPQAGNWIWLDAPDTVSFVLTLIDTPTAASVSMVELDMPKIEKIGCRDA</sequence>
<dbReference type="Pfam" id="PF06742">
    <property type="entry name" value="DUF1214"/>
    <property type="match status" value="1"/>
</dbReference>
<comment type="caution">
    <text evidence="2">The sequence shown here is derived from an EMBL/GenBank/DDBJ whole genome shotgun (WGS) entry which is preliminary data.</text>
</comment>
<evidence type="ECO:0000313" key="2">
    <source>
        <dbReference type="EMBL" id="MCO6409889.1"/>
    </source>
</evidence>
<dbReference type="SUPFAM" id="SSF160935">
    <property type="entry name" value="VPA0735-like"/>
    <property type="match status" value="1"/>
</dbReference>
<dbReference type="InterPro" id="IPR012038">
    <property type="entry name" value="UCP009471"/>
</dbReference>
<keyword evidence="3" id="KW-1185">Reference proteome</keyword>
<evidence type="ECO:0000259" key="1">
    <source>
        <dbReference type="Pfam" id="PF06742"/>
    </source>
</evidence>
<proteinExistence type="predicted"/>
<dbReference type="Proteomes" id="UP001320715">
    <property type="component" value="Unassembled WGS sequence"/>
</dbReference>
<organism evidence="2 3">
    <name type="scientific">Hoeflea alexandrii</name>
    <dbReference type="NCBI Taxonomy" id="288436"/>
    <lineage>
        <taxon>Bacteria</taxon>
        <taxon>Pseudomonadati</taxon>
        <taxon>Pseudomonadota</taxon>
        <taxon>Alphaproteobacteria</taxon>
        <taxon>Hyphomicrobiales</taxon>
        <taxon>Rhizobiaceae</taxon>
        <taxon>Hoeflea</taxon>
    </lineage>
</organism>
<dbReference type="InterPro" id="IPR010621">
    <property type="entry name" value="DUF1214"/>
</dbReference>
<gene>
    <name evidence="2" type="ORF">GTW23_17030</name>
</gene>
<protein>
    <submittedName>
        <fullName evidence="2">DUF1214 domain-containing protein</fullName>
    </submittedName>
</protein>
<dbReference type="EMBL" id="JAAAML010000003">
    <property type="protein sequence ID" value="MCO6409889.1"/>
    <property type="molecule type" value="Genomic_DNA"/>
</dbReference>
<accession>A0ABT1CUL9</accession>